<dbReference type="Proteomes" id="UP000559027">
    <property type="component" value="Unassembled WGS sequence"/>
</dbReference>
<feature type="transmembrane region" description="Helical" evidence="2">
    <location>
        <begin position="564"/>
        <end position="581"/>
    </location>
</feature>
<dbReference type="InterPro" id="IPR056884">
    <property type="entry name" value="NPHP3-like_N"/>
</dbReference>
<dbReference type="Gene3D" id="3.40.50.300">
    <property type="entry name" value="P-loop containing nucleotide triphosphate hydrolases"/>
    <property type="match status" value="1"/>
</dbReference>
<reference evidence="4 5" key="1">
    <citation type="journal article" date="2020" name="ISME J.">
        <title>Uncovering the hidden diversity of litter-decomposition mechanisms in mushroom-forming fungi.</title>
        <authorList>
            <person name="Floudas D."/>
            <person name="Bentzer J."/>
            <person name="Ahren D."/>
            <person name="Johansson T."/>
            <person name="Persson P."/>
            <person name="Tunlid A."/>
        </authorList>
    </citation>
    <scope>NUCLEOTIDE SEQUENCE [LARGE SCALE GENOMIC DNA]</scope>
    <source>
        <strain evidence="4 5">CBS 146.42</strain>
    </source>
</reference>
<dbReference type="InterPro" id="IPR027417">
    <property type="entry name" value="P-loop_NTPase"/>
</dbReference>
<dbReference type="EMBL" id="JAACJO010000004">
    <property type="protein sequence ID" value="KAF5359857.1"/>
    <property type="molecule type" value="Genomic_DNA"/>
</dbReference>
<keyword evidence="2" id="KW-0812">Transmembrane</keyword>
<sequence length="587" mass="67559">MPSNFTNVVHRTQRLRRDVLEILLEQSIKGVELDSSSRHPPPRCHPGTCTALRQTIITRLYISQRDWTVMWLYGTTDVGKSAVAQTVAEECREKDVLGAALFFSKHIRSNDAHRIIPTVAYQLANRYSDYRALVEREIGEDPRLFGGDIRTQFKKLIAVPLSSLKARGSLTFREPKLVILDGLDECEPHTEAQELIEMICQHARLVENSPLLWVICSRPTSQITSAFSKFQPTAICRAQELVFDPKEDLLPFLDRGFREIRLQHWEVFGSDSNQKWPTPSELRIIAHNCSGQFVFGSALLKYVADAHNPNPIHRLASFLEVMRNCDLSQCRTNPLFFLDLLYKHILDNLPNDYLPTIRRILGVCIYHPYAALSPRALANFLHLDQPTFETSISKLFSVLAPPDSLYSSKERLHFYHTSFGNFLRDPSRSAHHHISERTVYEDLAIHSLQWSNWSVKRACARSRDELVDEICCIVEDPLAALTWKLEDEVHSYECMEAVEHFASQVCWEACFRVAEGDGTPVYQELLRIKHCPRDHLVRFLKRYCATDRPQGNADRLTVKQTLNALWLASFTLIVFYALLRVRIYQEP</sequence>
<feature type="domain" description="Nephrocystin 3-like N-terminal" evidence="3">
    <location>
        <begin position="47"/>
        <end position="218"/>
    </location>
</feature>
<dbReference type="PANTHER" id="PTHR10039:SF14">
    <property type="entry name" value="NACHT DOMAIN-CONTAINING PROTEIN"/>
    <property type="match status" value="1"/>
</dbReference>
<dbReference type="SUPFAM" id="SSF52540">
    <property type="entry name" value="P-loop containing nucleoside triphosphate hydrolases"/>
    <property type="match status" value="1"/>
</dbReference>
<keyword evidence="5" id="KW-1185">Reference proteome</keyword>
<dbReference type="AlphaFoldDB" id="A0A8H5LJV0"/>
<accession>A0A8H5LJV0</accession>
<protein>
    <recommendedName>
        <fullName evidence="3">Nephrocystin 3-like N-terminal domain-containing protein</fullName>
    </recommendedName>
</protein>
<name>A0A8H5LJV0_9AGAR</name>
<proteinExistence type="predicted"/>
<dbReference type="OrthoDB" id="5967843at2759"/>
<evidence type="ECO:0000313" key="5">
    <source>
        <dbReference type="Proteomes" id="UP000559027"/>
    </source>
</evidence>
<evidence type="ECO:0000259" key="3">
    <source>
        <dbReference type="Pfam" id="PF24883"/>
    </source>
</evidence>
<comment type="caution">
    <text evidence="4">The sequence shown here is derived from an EMBL/GenBank/DDBJ whole genome shotgun (WGS) entry which is preliminary data.</text>
</comment>
<keyword evidence="2" id="KW-0472">Membrane</keyword>
<dbReference type="Pfam" id="PF24883">
    <property type="entry name" value="NPHP3_N"/>
    <property type="match status" value="1"/>
</dbReference>
<keyword evidence="1" id="KW-0677">Repeat</keyword>
<gene>
    <name evidence="4" type="ORF">D9756_002928</name>
</gene>
<evidence type="ECO:0000256" key="1">
    <source>
        <dbReference type="ARBA" id="ARBA00022737"/>
    </source>
</evidence>
<evidence type="ECO:0000256" key="2">
    <source>
        <dbReference type="SAM" id="Phobius"/>
    </source>
</evidence>
<dbReference type="PANTHER" id="PTHR10039">
    <property type="entry name" value="AMELOGENIN"/>
    <property type="match status" value="1"/>
</dbReference>
<keyword evidence="2" id="KW-1133">Transmembrane helix</keyword>
<organism evidence="4 5">
    <name type="scientific">Leucocoprinus leucothites</name>
    <dbReference type="NCBI Taxonomy" id="201217"/>
    <lineage>
        <taxon>Eukaryota</taxon>
        <taxon>Fungi</taxon>
        <taxon>Dikarya</taxon>
        <taxon>Basidiomycota</taxon>
        <taxon>Agaricomycotina</taxon>
        <taxon>Agaricomycetes</taxon>
        <taxon>Agaricomycetidae</taxon>
        <taxon>Agaricales</taxon>
        <taxon>Agaricineae</taxon>
        <taxon>Agaricaceae</taxon>
        <taxon>Leucocoprinus</taxon>
    </lineage>
</organism>
<evidence type="ECO:0000313" key="4">
    <source>
        <dbReference type="EMBL" id="KAF5359857.1"/>
    </source>
</evidence>